<evidence type="ECO:0000256" key="7">
    <source>
        <dbReference type="SAM" id="MobiDB-lite"/>
    </source>
</evidence>
<reference evidence="10 11" key="2">
    <citation type="journal article" date="2014" name="J. Gen. Appl. Microbiol.">
        <title>The early diverging ascomycetous budding yeast Saitoella complicata has three histone deacetylases belonging to the Clr6, Hos2, and Rpd3 lineages.</title>
        <authorList>
            <person name="Nishida H."/>
            <person name="Matsumoto T."/>
            <person name="Kondo S."/>
            <person name="Hamamoto M."/>
            <person name="Yoshikawa H."/>
        </authorList>
    </citation>
    <scope>NUCLEOTIDE SEQUENCE [LARGE SCALE GENOMIC DNA]</scope>
    <source>
        <strain evidence="10 11">NRRL Y-17804</strain>
    </source>
</reference>
<feature type="region of interest" description="Disordered" evidence="7">
    <location>
        <begin position="267"/>
        <end position="299"/>
    </location>
</feature>
<reference evidence="10 11" key="1">
    <citation type="journal article" date="2011" name="J. Gen. Appl. Microbiol.">
        <title>Draft genome sequencing of the enigmatic yeast Saitoella complicata.</title>
        <authorList>
            <person name="Nishida H."/>
            <person name="Hamamoto M."/>
            <person name="Sugiyama J."/>
        </authorList>
    </citation>
    <scope>NUCLEOTIDE SEQUENCE [LARGE SCALE GENOMIC DNA]</scope>
    <source>
        <strain evidence="10 11">NRRL Y-17804</strain>
    </source>
</reference>
<keyword evidence="4" id="KW-0067">ATP-binding</keyword>
<evidence type="ECO:0000259" key="9">
    <source>
        <dbReference type="SMART" id="SM00382"/>
    </source>
</evidence>
<evidence type="ECO:0000313" key="11">
    <source>
        <dbReference type="Proteomes" id="UP000033140"/>
    </source>
</evidence>
<evidence type="ECO:0000256" key="6">
    <source>
        <dbReference type="PROSITE-ProRule" id="PRU00117"/>
    </source>
</evidence>
<dbReference type="PROSITE" id="PS00674">
    <property type="entry name" value="AAA"/>
    <property type="match status" value="1"/>
</dbReference>
<dbReference type="InterPro" id="IPR003959">
    <property type="entry name" value="ATPase_AAA_core"/>
</dbReference>
<feature type="compositionally biased region" description="Acidic residues" evidence="7">
    <location>
        <begin position="858"/>
        <end position="876"/>
    </location>
</feature>
<keyword evidence="5" id="KW-0496">Mitochondrion</keyword>
<dbReference type="SUPFAM" id="SSF54791">
    <property type="entry name" value="Eukaryotic type KH-domain (KH-domain type I)"/>
    <property type="match status" value="3"/>
</dbReference>
<name>A0A0E9NM72_SAICN</name>
<comment type="subcellular location">
    <subcellularLocation>
        <location evidence="1">Mitochondrion outer membrane</location>
        <topology evidence="1">Single-pass membrane protein</topology>
    </subcellularLocation>
</comment>
<feature type="region of interest" description="Disordered" evidence="7">
    <location>
        <begin position="1502"/>
        <end position="1562"/>
    </location>
</feature>
<dbReference type="SUPFAM" id="SSF52540">
    <property type="entry name" value="P-loop containing nucleoside triphosphate hydrolases"/>
    <property type="match status" value="1"/>
</dbReference>
<dbReference type="Gene3D" id="1.10.8.60">
    <property type="match status" value="1"/>
</dbReference>
<dbReference type="Gene3D" id="3.30.1370.10">
    <property type="entry name" value="K Homology domain, type 1"/>
    <property type="match status" value="3"/>
</dbReference>
<accession>A0A0E9NM72</accession>
<dbReference type="Pfam" id="PF17862">
    <property type="entry name" value="AAA_lid_3"/>
    <property type="match status" value="1"/>
</dbReference>
<dbReference type="GO" id="GO:0016887">
    <property type="term" value="F:ATP hydrolysis activity"/>
    <property type="evidence" value="ECO:0007669"/>
    <property type="project" value="InterPro"/>
</dbReference>
<protein>
    <recommendedName>
        <fullName evidence="12">AAA+ ATPase domain-containing protein</fullName>
    </recommendedName>
</protein>
<comment type="caution">
    <text evidence="10">The sequence shown here is derived from an EMBL/GenBank/DDBJ whole genome shotgun (WGS) entry which is preliminary data.</text>
</comment>
<dbReference type="InterPro" id="IPR036612">
    <property type="entry name" value="KH_dom_type_1_sf"/>
</dbReference>
<keyword evidence="11" id="KW-1185">Reference proteome</keyword>
<feature type="compositionally biased region" description="Polar residues" evidence="7">
    <location>
        <begin position="667"/>
        <end position="682"/>
    </location>
</feature>
<organism evidence="10 11">
    <name type="scientific">Saitoella complicata (strain BCRC 22490 / CBS 7301 / JCM 7358 / NBRC 10748 / NRRL Y-17804)</name>
    <dbReference type="NCBI Taxonomy" id="698492"/>
    <lineage>
        <taxon>Eukaryota</taxon>
        <taxon>Fungi</taxon>
        <taxon>Dikarya</taxon>
        <taxon>Ascomycota</taxon>
        <taxon>Taphrinomycotina</taxon>
        <taxon>Taphrinomycotina incertae sedis</taxon>
        <taxon>Saitoella</taxon>
    </lineage>
</organism>
<dbReference type="InterPro" id="IPR003960">
    <property type="entry name" value="ATPase_AAA_CS"/>
</dbReference>
<feature type="domain" description="K Homology" evidence="8">
    <location>
        <begin position="381"/>
        <end position="450"/>
    </location>
</feature>
<proteinExistence type="predicted"/>
<dbReference type="InterPro" id="IPR004088">
    <property type="entry name" value="KH_dom_type_1"/>
</dbReference>
<dbReference type="InterPro" id="IPR051701">
    <property type="entry name" value="Mito_OM_Translocase_MSP1"/>
</dbReference>
<reference evidence="10 11" key="3">
    <citation type="journal article" date="2015" name="Genome Announc.">
        <title>Draft Genome Sequence of the Archiascomycetous Yeast Saitoella complicata.</title>
        <authorList>
            <person name="Yamauchi K."/>
            <person name="Kondo S."/>
            <person name="Hamamoto M."/>
            <person name="Takahashi Y."/>
            <person name="Ogura Y."/>
            <person name="Hayashi T."/>
            <person name="Nishida H."/>
        </authorList>
    </citation>
    <scope>NUCLEOTIDE SEQUENCE [LARGE SCALE GENOMIC DNA]</scope>
    <source>
        <strain evidence="10 11">NRRL Y-17804</strain>
    </source>
</reference>
<dbReference type="PROSITE" id="PS50084">
    <property type="entry name" value="KH_TYPE_1"/>
    <property type="match status" value="3"/>
</dbReference>
<feature type="region of interest" description="Disordered" evidence="7">
    <location>
        <begin position="1614"/>
        <end position="1640"/>
    </location>
</feature>
<evidence type="ECO:0008006" key="12">
    <source>
        <dbReference type="Google" id="ProtNLM"/>
    </source>
</evidence>
<feature type="region of interest" description="Disordered" evidence="7">
    <location>
        <begin position="17"/>
        <end position="67"/>
    </location>
</feature>
<feature type="domain" description="K Homology" evidence="8">
    <location>
        <begin position="186"/>
        <end position="257"/>
    </location>
</feature>
<feature type="region of interest" description="Disordered" evidence="7">
    <location>
        <begin position="628"/>
        <end position="696"/>
    </location>
</feature>
<dbReference type="GO" id="GO:0003723">
    <property type="term" value="F:RNA binding"/>
    <property type="evidence" value="ECO:0007669"/>
    <property type="project" value="UniProtKB-UniRule"/>
</dbReference>
<evidence type="ECO:0000256" key="1">
    <source>
        <dbReference type="ARBA" id="ARBA00004572"/>
    </source>
</evidence>
<feature type="domain" description="K Homology" evidence="8">
    <location>
        <begin position="293"/>
        <end position="362"/>
    </location>
</feature>
<dbReference type="Gene3D" id="3.40.50.300">
    <property type="entry name" value="P-loop containing nucleotide triphosphate hydrolases"/>
    <property type="match status" value="1"/>
</dbReference>
<evidence type="ECO:0000256" key="2">
    <source>
        <dbReference type="ARBA" id="ARBA00022741"/>
    </source>
</evidence>
<feature type="compositionally biased region" description="Basic and acidic residues" evidence="7">
    <location>
        <begin position="86"/>
        <end position="165"/>
    </location>
</feature>
<keyword evidence="2" id="KW-0547">Nucleotide-binding</keyword>
<dbReference type="Pfam" id="PF00013">
    <property type="entry name" value="KH_1"/>
    <property type="match status" value="3"/>
</dbReference>
<feature type="compositionally biased region" description="Low complexity" evidence="7">
    <location>
        <begin position="486"/>
        <end position="507"/>
    </location>
</feature>
<dbReference type="GO" id="GO:0005524">
    <property type="term" value="F:ATP binding"/>
    <property type="evidence" value="ECO:0007669"/>
    <property type="project" value="UniProtKB-KW"/>
</dbReference>
<dbReference type="EMBL" id="BACD03000037">
    <property type="protein sequence ID" value="GAO50801.1"/>
    <property type="molecule type" value="Genomic_DNA"/>
</dbReference>
<evidence type="ECO:0000256" key="4">
    <source>
        <dbReference type="ARBA" id="ARBA00022840"/>
    </source>
</evidence>
<evidence type="ECO:0000313" key="10">
    <source>
        <dbReference type="EMBL" id="GAO50801.1"/>
    </source>
</evidence>
<feature type="region of interest" description="Disordered" evidence="7">
    <location>
        <begin position="856"/>
        <end position="876"/>
    </location>
</feature>
<feature type="region of interest" description="Disordered" evidence="7">
    <location>
        <begin position="79"/>
        <end position="186"/>
    </location>
</feature>
<dbReference type="STRING" id="698492.A0A0E9NM72"/>
<keyword evidence="3" id="KW-0472">Membrane</keyword>
<dbReference type="GO" id="GO:0005741">
    <property type="term" value="C:mitochondrial outer membrane"/>
    <property type="evidence" value="ECO:0007669"/>
    <property type="project" value="UniProtKB-SubCell"/>
</dbReference>
<feature type="compositionally biased region" description="Low complexity" evidence="7">
    <location>
        <begin position="171"/>
        <end position="185"/>
    </location>
</feature>
<feature type="compositionally biased region" description="Basic and acidic residues" evidence="7">
    <location>
        <begin position="631"/>
        <end position="648"/>
    </location>
</feature>
<dbReference type="InterPro" id="IPR003593">
    <property type="entry name" value="AAA+_ATPase"/>
</dbReference>
<evidence type="ECO:0000259" key="8">
    <source>
        <dbReference type="SMART" id="SM00322"/>
    </source>
</evidence>
<dbReference type="SMART" id="SM00382">
    <property type="entry name" value="AAA"/>
    <property type="match status" value="1"/>
</dbReference>
<evidence type="ECO:0000256" key="5">
    <source>
        <dbReference type="ARBA" id="ARBA00023128"/>
    </source>
</evidence>
<dbReference type="InterPro" id="IPR004087">
    <property type="entry name" value="KH_dom"/>
</dbReference>
<feature type="compositionally biased region" description="Low complexity" evidence="7">
    <location>
        <begin position="17"/>
        <end position="48"/>
    </location>
</feature>
<feature type="region of interest" description="Disordered" evidence="7">
    <location>
        <begin position="449"/>
        <end position="507"/>
    </location>
</feature>
<keyword evidence="6" id="KW-0694">RNA-binding</keyword>
<dbReference type="SMART" id="SM00322">
    <property type="entry name" value="KH"/>
    <property type="match status" value="3"/>
</dbReference>
<dbReference type="InterPro" id="IPR041569">
    <property type="entry name" value="AAA_lid_3"/>
</dbReference>
<dbReference type="InterPro" id="IPR027417">
    <property type="entry name" value="P-loop_NTPase"/>
</dbReference>
<feature type="compositionally biased region" description="Basic and acidic residues" evidence="7">
    <location>
        <begin position="449"/>
        <end position="470"/>
    </location>
</feature>
<evidence type="ECO:0000256" key="3">
    <source>
        <dbReference type="ARBA" id="ARBA00022787"/>
    </source>
</evidence>
<gene>
    <name evidence="10" type="ORF">G7K_4922-t1</name>
</gene>
<feature type="domain" description="AAA+ ATPase" evidence="9">
    <location>
        <begin position="1258"/>
        <end position="1393"/>
    </location>
</feature>
<dbReference type="Pfam" id="PF00004">
    <property type="entry name" value="AAA"/>
    <property type="match status" value="1"/>
</dbReference>
<dbReference type="PANTHER" id="PTHR45644">
    <property type="entry name" value="AAA ATPASE, PUTATIVE (AFU_ORTHOLOGUE AFUA_2G12920)-RELATED-RELATED"/>
    <property type="match status" value="1"/>
</dbReference>
<dbReference type="PANTHER" id="PTHR45644:SF56">
    <property type="entry name" value="AAA ATPASE, PUTATIVE (AFU_ORTHOLOGUE AFUA_2G12920)-RELATED"/>
    <property type="match status" value="1"/>
</dbReference>
<keyword evidence="3" id="KW-1000">Mitochondrion outer membrane</keyword>
<sequence>MADPAAIASVLAALTAQAGQQSQTGAPSNANPSALPAPSASGSLGALPVASSSGSIDLGSIKPTSSGAVSLADAIAKAKAFAADKVPPRSDSRDRDYDRYSSRDDYDRRAPPPRYDDDRYRRDDRRDPRDHRDRDYRDPRDYRDREPRDFRDPYGRDRDDFDHKPYGGGRSRSISPPRRGSPPRGDVITDTMAVEHQYVGLIIGKGGESLRRIESDTGAKVQFSNDTTVDPGRRTATITGSRGQCAAAKAAMQAIIADNVAAKGGLGGRGGSGNGPVVSAQNARPSNSHDDSQQPQSIMRVPDKCVGLIIGRGGESIRNIQERSGIRISIAQEGSEGLRPVTLIGDEQGQEIARKLINEIVDADTSKATVGAPAARSTPSGSVKISLQVPSDAVGMIIGRGGETVKELQAVTGCKVNISGQARDPEREVTLFGSQEAVDRAKAAIDEKIEAARTKRESGGYDRPRNDYGRDNYQSSSGGYGGHGNYGQPTGGYSPVTQQPASAAQAPGGADPYAAYGGYENYVQLWAHSDSRDFPVFPVSLTYFLTLQVMSDGDIIPQSYGQFRKDGVMDSSFLYVTVCWIRSGSYLKISMRAAFKQLSNAGRSQYRLVRSLPAQRLLYSTLSPTIATSEASHETATLKEENEPEKLQAHKPPPPSDDPADGDDTPSNGNSADKSAAKTSRSGHSERLRARRAGWSSGKQAHFKPIISERFVKSSVMPLEQIVKINEFPHGPQEVNGSCKDSDLDGHKPFPVSIPPLTHTQVTAHIRTLLRSPAKVNWNRHQLLLRAIYEDTIYVLDGYVLQLAKHFKADVIQLDAHDFAEMIQSIEDPGDTKLTEFIKSKFGDLGYVIKQRYRDEDQPGIEEEEDEGMDEEDDYEELARKDHLHKEDATALRIFSTPFVAASSGSASVAQAFSLNDKLTSTLTAAIDAVITKRGKDADPERPVFIYLRDYTMLSLTAGGPLAFSTLKEVIRKKRAAGGKYILIASEAGYPQAGTEELEPHLDIPFNPIDLSTFSRLDYYRKARTLEINLRNLQVVVGSYGAGLGEAAPKLVFPKDFHMDASNFMNPMLHDSHGIQRREHWEEIARLAIGSTDRTLLNMEDISRAYDLRNKAEDVVTGTDREMVIHKRESQNLDDDRTVVLSEEEQREVRREAKEKGWDMEVGLKQAAEKKLLQRLRADEERRSRTKHPAAEPKIVRPADCSKHELQLLSAIVDPHTIDEGFADIRTPPSTVHALKNSISLRLNQPDAFKYGILAKNQISGVLLYGPPGTGKTLLAKAVAKECGARVLDIKGSEIQSMWVGEGEKNIKALFSLARKIAPTVIFLDEVDALFAARSEKAQQNHREVINQFMAEWDGIRSKNLGVIVMGATNRPFDLDEAILRRMPRRIMVDLPTEEDRLAILKIHLKDEKIHDEVDLKALAKRTLRYSGSDLKNVVISAALTAVSEAMAKNLPVTERVLTNAHFEAALKEVKSSVPEDASILSELRKWHAKLNGKEKKGTWGFAEKVESNKEDEEQLPKRDPEELKKEIVGMEEAAKEEAKKKEDAKPKGKTDEELLAEFYEKQEQMGREPRVIWELEASRVADEEIEQNREFYMKAQEERLSTWKSSWEAAKKAFTGESGSEKAKENTSEEPKSDKPEKE</sequence>
<feature type="compositionally biased region" description="Basic and acidic residues" evidence="7">
    <location>
        <begin position="1620"/>
        <end position="1640"/>
    </location>
</feature>
<dbReference type="Proteomes" id="UP000033140">
    <property type="component" value="Unassembled WGS sequence"/>
</dbReference>